<dbReference type="InterPro" id="IPR015424">
    <property type="entry name" value="PyrdxlP-dep_Trfase"/>
</dbReference>
<dbReference type="eggNOG" id="arCOG00915">
    <property type="taxonomic scope" value="Archaea"/>
</dbReference>
<dbReference type="PANTHER" id="PTHR11986">
    <property type="entry name" value="AMINOTRANSFERASE CLASS III"/>
    <property type="match status" value="1"/>
</dbReference>
<evidence type="ECO:0000256" key="9">
    <source>
        <dbReference type="RuleBase" id="RU003560"/>
    </source>
</evidence>
<gene>
    <name evidence="10" type="ordered locus">Vdis_1316</name>
</gene>
<dbReference type="GeneID" id="9752248"/>
<dbReference type="RefSeq" id="WP_013336427.1">
    <property type="nucleotide sequence ID" value="NC_014537.1"/>
</dbReference>
<comment type="similarity">
    <text evidence="2 9">Belongs to the class-III pyridoxal-phosphate-dependent aminotransferase family.</text>
</comment>
<name>E1QRY5_VULDI</name>
<dbReference type="InterPro" id="IPR049704">
    <property type="entry name" value="Aminotrans_3_PPA_site"/>
</dbReference>
<evidence type="ECO:0000256" key="8">
    <source>
        <dbReference type="ARBA" id="ARBA00073894"/>
    </source>
</evidence>
<dbReference type="SUPFAM" id="SSF53383">
    <property type="entry name" value="PLP-dependent transferases"/>
    <property type="match status" value="1"/>
</dbReference>
<dbReference type="KEGG" id="vdi:Vdis_1316"/>
<dbReference type="AlphaFoldDB" id="E1QRY5"/>
<dbReference type="NCBIfam" id="NF004426">
    <property type="entry name" value="PRK05769.1"/>
    <property type="match status" value="1"/>
</dbReference>
<evidence type="ECO:0000256" key="4">
    <source>
        <dbReference type="ARBA" id="ARBA00022576"/>
    </source>
</evidence>
<dbReference type="GO" id="GO:0042802">
    <property type="term" value="F:identical protein binding"/>
    <property type="evidence" value="ECO:0007669"/>
    <property type="project" value="TreeGrafter"/>
</dbReference>
<dbReference type="OrthoDB" id="6534at2157"/>
<dbReference type="InterPro" id="IPR015421">
    <property type="entry name" value="PyrdxlP-dep_Trfase_major"/>
</dbReference>
<dbReference type="EC" id="2.6.1.13" evidence="3"/>
<evidence type="ECO:0000256" key="5">
    <source>
        <dbReference type="ARBA" id="ARBA00022679"/>
    </source>
</evidence>
<reference evidence="11" key="2">
    <citation type="journal article" date="2010" name="Stand. Genomic Sci.">
        <title>Complete genome sequence of Vulcanisaeta distributa type strain (IC-017T).</title>
        <authorList>
            <person name="Mavromatis K."/>
            <person name="Sikorski J."/>
            <person name="Pabst E."/>
            <person name="Teshima H."/>
            <person name="Lapidus A."/>
            <person name="Lucas S."/>
            <person name="Nolan M."/>
            <person name="Glavina Del Rio T."/>
            <person name="Cheng J."/>
            <person name="Bruce D."/>
            <person name="Goodwin L."/>
            <person name="Pitluck S."/>
            <person name="Liolios K."/>
            <person name="Ivanova N."/>
            <person name="Mikhailova N."/>
            <person name="Pati A."/>
            <person name="Chen A."/>
            <person name="Palaniappan K."/>
            <person name="Land M."/>
            <person name="Hauser L."/>
            <person name="Chang Y."/>
            <person name="Jeffries C."/>
            <person name="Rohde M."/>
            <person name="Spring S."/>
            <person name="Goker M."/>
            <person name="Wirth R."/>
            <person name="Woyke T."/>
            <person name="Bristow J."/>
            <person name="Eisen J."/>
            <person name="Markowitz V."/>
            <person name="Hugenholtz P."/>
            <person name="Klenk H."/>
            <person name="Kyrpides N."/>
        </authorList>
    </citation>
    <scope>NUCLEOTIDE SEQUENCE [LARGE SCALE GENOMIC DNA]</scope>
    <source>
        <strain evidence="11">DSM 14429 / JCM 11212 / NBRC 100878 / IC-017</strain>
    </source>
</reference>
<dbReference type="InterPro" id="IPR015422">
    <property type="entry name" value="PyrdxlP-dep_Trfase_small"/>
</dbReference>
<dbReference type="GO" id="GO:0004587">
    <property type="term" value="F:ornithine aminotransferase activity"/>
    <property type="evidence" value="ECO:0007669"/>
    <property type="project" value="UniProtKB-EC"/>
</dbReference>
<dbReference type="Proteomes" id="UP000006681">
    <property type="component" value="Chromosome"/>
</dbReference>
<proteinExistence type="inferred from homology"/>
<evidence type="ECO:0000256" key="1">
    <source>
        <dbReference type="ARBA" id="ARBA00001933"/>
    </source>
</evidence>
<dbReference type="InterPro" id="IPR005814">
    <property type="entry name" value="Aminotrans_3"/>
</dbReference>
<evidence type="ECO:0000313" key="11">
    <source>
        <dbReference type="Proteomes" id="UP000006681"/>
    </source>
</evidence>
<keyword evidence="6 9" id="KW-0663">Pyridoxal phosphate</keyword>
<evidence type="ECO:0000313" key="10">
    <source>
        <dbReference type="EMBL" id="ADN50702.1"/>
    </source>
</evidence>
<dbReference type="CDD" id="cd00610">
    <property type="entry name" value="OAT_like"/>
    <property type="match status" value="1"/>
</dbReference>
<organism evidence="10 11">
    <name type="scientific">Vulcanisaeta distributa (strain DSM 14429 / JCM 11212 / NBRC 100878 / IC-017)</name>
    <dbReference type="NCBI Taxonomy" id="572478"/>
    <lineage>
        <taxon>Archaea</taxon>
        <taxon>Thermoproteota</taxon>
        <taxon>Thermoprotei</taxon>
        <taxon>Thermoproteales</taxon>
        <taxon>Thermoproteaceae</taxon>
        <taxon>Vulcanisaeta</taxon>
    </lineage>
</organism>
<dbReference type="EMBL" id="CP002100">
    <property type="protein sequence ID" value="ADN50702.1"/>
    <property type="molecule type" value="Genomic_DNA"/>
</dbReference>
<reference evidence="10 11" key="1">
    <citation type="journal article" date="2010" name="Stand. Genomic Sci.">
        <title>Complete genome sequence of Vulcanisaeta distributa type strain (IC-017).</title>
        <authorList>
            <person name="Mavromatis K."/>
            <person name="Sikorski J."/>
            <person name="Pabst E."/>
            <person name="Teshima H."/>
            <person name="Lapidus A."/>
            <person name="Lucas S."/>
            <person name="Nolan M."/>
            <person name="Glavina Del Rio T."/>
            <person name="Cheng J.F."/>
            <person name="Bruce D."/>
            <person name="Goodwin L."/>
            <person name="Pitluck S."/>
            <person name="Liolios K."/>
            <person name="Ivanova N."/>
            <person name="Mikhailova N."/>
            <person name="Pati A."/>
            <person name="Chen A."/>
            <person name="Palaniappan K."/>
            <person name="Land M."/>
            <person name="Hauser L."/>
            <person name="Chang Y.J."/>
            <person name="Jeffries C.D."/>
            <person name="Rohde M."/>
            <person name="Spring S."/>
            <person name="Goker M."/>
            <person name="Wirth R."/>
            <person name="Woyke T."/>
            <person name="Bristow J."/>
            <person name="Eisen J.A."/>
            <person name="Markowitz V."/>
            <person name="Hugenholtz P."/>
            <person name="Klenk H.P."/>
            <person name="Kyrpides N.C."/>
        </authorList>
    </citation>
    <scope>NUCLEOTIDE SEQUENCE [LARGE SCALE GENOMIC DNA]</scope>
    <source>
        <strain evidence="11">DSM 14429 / JCM 11212 / NBRC 100878 / IC-017</strain>
    </source>
</reference>
<dbReference type="STRING" id="572478.Vdis_1316"/>
<evidence type="ECO:0000256" key="6">
    <source>
        <dbReference type="ARBA" id="ARBA00022898"/>
    </source>
</evidence>
<accession>E1QRY5</accession>
<dbReference type="Gene3D" id="3.40.640.10">
    <property type="entry name" value="Type I PLP-dependent aspartate aminotransferase-like (Major domain)"/>
    <property type="match status" value="1"/>
</dbReference>
<dbReference type="GO" id="GO:0030170">
    <property type="term" value="F:pyridoxal phosphate binding"/>
    <property type="evidence" value="ECO:0007669"/>
    <property type="project" value="InterPro"/>
</dbReference>
<keyword evidence="5 10" id="KW-0808">Transferase</keyword>
<evidence type="ECO:0000256" key="2">
    <source>
        <dbReference type="ARBA" id="ARBA00008954"/>
    </source>
</evidence>
<dbReference type="PROSITE" id="PS00600">
    <property type="entry name" value="AA_TRANSFER_CLASS_3"/>
    <property type="match status" value="1"/>
</dbReference>
<comment type="catalytic activity">
    <reaction evidence="7">
        <text>L-ornithine + 2-oxoglutarate = L-glutamate 5-semialdehyde + L-glutamate</text>
        <dbReference type="Rhea" id="RHEA:25160"/>
        <dbReference type="ChEBI" id="CHEBI:16810"/>
        <dbReference type="ChEBI" id="CHEBI:29985"/>
        <dbReference type="ChEBI" id="CHEBI:46911"/>
        <dbReference type="ChEBI" id="CHEBI:58066"/>
        <dbReference type="EC" id="2.6.1.13"/>
    </reaction>
</comment>
<dbReference type="Gene3D" id="3.90.1150.10">
    <property type="entry name" value="Aspartate Aminotransferase, domain 1"/>
    <property type="match status" value="1"/>
</dbReference>
<protein>
    <recommendedName>
        <fullName evidence="8">Ornithine aminotransferase</fullName>
        <ecNumber evidence="3">2.6.1.13</ecNumber>
    </recommendedName>
</protein>
<dbReference type="HOGENOM" id="CLU_016922_10_0_2"/>
<comment type="cofactor">
    <cofactor evidence="1">
        <name>pyridoxal 5'-phosphate</name>
        <dbReference type="ChEBI" id="CHEBI:597326"/>
    </cofactor>
</comment>
<keyword evidence="11" id="KW-1185">Reference proteome</keyword>
<sequence length="461" mass="51561">MPPKWYWPIDLNNVPKIVVEPPGPKAQEIIKMDESLVMQSFGRWYPLVIRRGYGPVIEDVDGNLYIDFNAGIAVMNVGHSHPRVIEAIKRQAELFTHYSMTDFYYELIVKHASMLTGIVPISGTKRVFYTNSGTESIEGAMKISRGHFRNQRPYIIAFLGAFHGRTYGSMALTASKPIQRFGFNPMLPNVIHIPYPYPYRCPFGKNLTEEECGEAVLGYLEDWIFGKMVDPSEVSAIFFEPIQGEGGYVVPPKNFFPGLRKIADKYGILLVDDEVQAGFGRTGKWFAIEHWGVEPDIITMAKAIAAGLPLGAIVGRASIMDLPRGSHANTFGGNPVALAAGIEVINIINDEDLLVNAQRVGDYIKRRFMEEMDRVELIGDVRGLGLMIGVELVRNKRTKEYATKEIEQVLYESFKRGVAVISAGKSTIRIAPPLNIPMELAEKAVDIIIDVIKKVDRERVK</sequence>
<evidence type="ECO:0000256" key="3">
    <source>
        <dbReference type="ARBA" id="ARBA00012924"/>
    </source>
</evidence>
<dbReference type="Pfam" id="PF00202">
    <property type="entry name" value="Aminotran_3"/>
    <property type="match status" value="1"/>
</dbReference>
<dbReference type="PANTHER" id="PTHR11986:SF58">
    <property type="entry name" value="LEUCINE_METHIONINE RACEMASE"/>
    <property type="match status" value="1"/>
</dbReference>
<dbReference type="PIRSF" id="PIRSF000521">
    <property type="entry name" value="Transaminase_4ab_Lys_Orn"/>
    <property type="match status" value="1"/>
</dbReference>
<dbReference type="InterPro" id="IPR050103">
    <property type="entry name" value="Class-III_PLP-dep_AT"/>
</dbReference>
<evidence type="ECO:0000256" key="7">
    <source>
        <dbReference type="ARBA" id="ARBA00052899"/>
    </source>
</evidence>
<keyword evidence="4 10" id="KW-0032">Aminotransferase</keyword>
<dbReference type="FunFam" id="3.40.640.10:FF:000013">
    <property type="entry name" value="4-aminobutyrate aminotransferase"/>
    <property type="match status" value="1"/>
</dbReference>